<dbReference type="InterPro" id="IPR042936">
    <property type="entry name" value="Nhr-150"/>
</dbReference>
<dbReference type="HOGENOM" id="CLU_007368_1_0_1"/>
<evidence type="ECO:0000256" key="3">
    <source>
        <dbReference type="ARBA" id="ARBA00023170"/>
    </source>
</evidence>
<name>G0N2W8_CAEBE</name>
<dbReference type="InterPro" id="IPR035500">
    <property type="entry name" value="NHR-like_dom_sf"/>
</dbReference>
<dbReference type="OMA" id="MEEMMIC"/>
<dbReference type="PANTHER" id="PTHR46800">
    <property type="entry name" value="NUCLEAR HORMONE RECEPTOR FAMILY-RELATED-RELATED"/>
    <property type="match status" value="1"/>
</dbReference>
<evidence type="ECO:0000256" key="1">
    <source>
        <dbReference type="ARBA" id="ARBA00023015"/>
    </source>
</evidence>
<dbReference type="eggNOG" id="KOG3575">
    <property type="taxonomic scope" value="Eukaryota"/>
</dbReference>
<dbReference type="AlphaFoldDB" id="G0N2W8"/>
<reference evidence="6" key="1">
    <citation type="submission" date="2011-07" db="EMBL/GenBank/DDBJ databases">
        <authorList>
            <consortium name="Caenorhabditis brenneri Sequencing and Analysis Consortium"/>
            <person name="Wilson R.K."/>
        </authorList>
    </citation>
    <scope>NUCLEOTIDE SEQUENCE [LARGE SCALE GENOMIC DNA]</scope>
    <source>
        <strain evidence="6">PB2801</strain>
    </source>
</reference>
<keyword evidence="2" id="KW-0804">Transcription</keyword>
<dbReference type="PROSITE" id="PS51843">
    <property type="entry name" value="NR_LBD"/>
    <property type="match status" value="1"/>
</dbReference>
<evidence type="ECO:0000313" key="6">
    <source>
        <dbReference type="Proteomes" id="UP000008068"/>
    </source>
</evidence>
<evidence type="ECO:0000256" key="2">
    <source>
        <dbReference type="ARBA" id="ARBA00023163"/>
    </source>
</evidence>
<dbReference type="SMART" id="SM00430">
    <property type="entry name" value="HOLI"/>
    <property type="match status" value="1"/>
</dbReference>
<evidence type="ECO:0000259" key="4">
    <source>
        <dbReference type="PROSITE" id="PS51843"/>
    </source>
</evidence>
<sequence length="229" mass="28000">MRREELKGGNIGNLNVFELTSTVRTDIELTWRMVSKMFPLTEKLQERDRSALLRNFILKLWQIEPILACADQVEEFECTSDEEKDHMIISFYQGTFSEGEEMSEKEILRTFSPIWWYYYHKMMVPIIRLRLHNEEWMAIIWLLFFDYGYTNISTDCQEMCRTMRKMIYLELKNYQKSREFDEMRFIETVETLEIIERGEKKFMEEMMICEMSNIKIHDDFRKILKENKY</sequence>
<proteinExistence type="predicted"/>
<protein>
    <recommendedName>
        <fullName evidence="4">NR LBD domain-containing protein</fullName>
    </recommendedName>
</protein>
<dbReference type="Proteomes" id="UP000008068">
    <property type="component" value="Unassembled WGS sequence"/>
</dbReference>
<keyword evidence="3" id="KW-0675">Receptor</keyword>
<accession>G0N2W8</accession>
<evidence type="ECO:0000313" key="5">
    <source>
        <dbReference type="EMBL" id="EGT51155.1"/>
    </source>
</evidence>
<keyword evidence="1" id="KW-0805">Transcription regulation</keyword>
<organism evidence="6">
    <name type="scientific">Caenorhabditis brenneri</name>
    <name type="common">Nematode worm</name>
    <dbReference type="NCBI Taxonomy" id="135651"/>
    <lineage>
        <taxon>Eukaryota</taxon>
        <taxon>Metazoa</taxon>
        <taxon>Ecdysozoa</taxon>
        <taxon>Nematoda</taxon>
        <taxon>Chromadorea</taxon>
        <taxon>Rhabditida</taxon>
        <taxon>Rhabditina</taxon>
        <taxon>Rhabditomorpha</taxon>
        <taxon>Rhabditoidea</taxon>
        <taxon>Rhabditidae</taxon>
        <taxon>Peloderinae</taxon>
        <taxon>Caenorhabditis</taxon>
    </lineage>
</organism>
<dbReference type="OrthoDB" id="5834067at2759"/>
<feature type="domain" description="NR LBD" evidence="4">
    <location>
        <begin position="1"/>
        <end position="228"/>
    </location>
</feature>
<gene>
    <name evidence="5" type="ORF">CAEBREN_05830</name>
</gene>
<dbReference type="EMBL" id="GL379832">
    <property type="protein sequence ID" value="EGT51155.1"/>
    <property type="molecule type" value="Genomic_DNA"/>
</dbReference>
<dbReference type="SUPFAM" id="SSF48508">
    <property type="entry name" value="Nuclear receptor ligand-binding domain"/>
    <property type="match status" value="1"/>
</dbReference>
<dbReference type="Pfam" id="PF00104">
    <property type="entry name" value="Hormone_recep"/>
    <property type="match status" value="1"/>
</dbReference>
<dbReference type="PANTHER" id="PTHR46800:SF2">
    <property type="entry name" value="NUCLEAR HORMONE RECEPTOR FAMILY-RELATED"/>
    <property type="match status" value="1"/>
</dbReference>
<keyword evidence="6" id="KW-1185">Reference proteome</keyword>
<dbReference type="STRING" id="135651.G0N2W8"/>
<dbReference type="InterPro" id="IPR000536">
    <property type="entry name" value="Nucl_hrmn_rcpt_lig-bd"/>
</dbReference>
<dbReference type="Gene3D" id="1.10.565.10">
    <property type="entry name" value="Retinoid X Receptor"/>
    <property type="match status" value="1"/>
</dbReference>
<dbReference type="InParanoid" id="G0N2W8"/>